<dbReference type="RefSeq" id="XP_056860240.1">
    <property type="nucleotide sequence ID" value="XM_057004260.1"/>
</dbReference>
<reference evidence="3" key="2">
    <citation type="submission" date="2025-08" db="UniProtKB">
        <authorList>
            <consortium name="RefSeq"/>
        </authorList>
    </citation>
    <scope>IDENTIFICATION</scope>
    <source>
        <tissue evidence="3">Leaf</tissue>
    </source>
</reference>
<dbReference type="GeneID" id="108838826"/>
<dbReference type="GO" id="GO:0003676">
    <property type="term" value="F:nucleic acid binding"/>
    <property type="evidence" value="ECO:0007669"/>
    <property type="project" value="InterPro"/>
</dbReference>
<proteinExistence type="predicted"/>
<dbReference type="InterPro" id="IPR002156">
    <property type="entry name" value="RNaseH_domain"/>
</dbReference>
<dbReference type="InterPro" id="IPR000477">
    <property type="entry name" value="RT_dom"/>
</dbReference>
<evidence type="ECO:0000259" key="1">
    <source>
        <dbReference type="PROSITE" id="PS50878"/>
    </source>
</evidence>
<dbReference type="GO" id="GO:0004523">
    <property type="term" value="F:RNA-DNA hybrid ribonuclease activity"/>
    <property type="evidence" value="ECO:0007669"/>
    <property type="project" value="InterPro"/>
</dbReference>
<dbReference type="OrthoDB" id="1112669at2759"/>
<dbReference type="KEGG" id="rsz:108838826"/>
<reference evidence="2" key="1">
    <citation type="journal article" date="2019" name="Database">
        <title>The radish genome database (RadishGD): an integrated information resource for radish genomics.</title>
        <authorList>
            <person name="Yu H.J."/>
            <person name="Baek S."/>
            <person name="Lee Y.J."/>
            <person name="Cho A."/>
            <person name="Mun J.H."/>
        </authorList>
    </citation>
    <scope>NUCLEOTIDE SEQUENCE [LARGE SCALE GENOMIC DNA]</scope>
    <source>
        <strain evidence="2">cv. WK10039</strain>
    </source>
</reference>
<accession>A0A9W3D8R7</accession>
<evidence type="ECO:0000313" key="3">
    <source>
        <dbReference type="RefSeq" id="XP_056860240.1"/>
    </source>
</evidence>
<dbReference type="PANTHER" id="PTHR33116">
    <property type="entry name" value="REVERSE TRANSCRIPTASE ZINC-BINDING DOMAIN-CONTAINING PROTEIN-RELATED-RELATED"/>
    <property type="match status" value="1"/>
</dbReference>
<dbReference type="InterPro" id="IPR044730">
    <property type="entry name" value="RNase_H-like_dom_plant"/>
</dbReference>
<keyword evidence="2" id="KW-1185">Reference proteome</keyword>
<dbReference type="Gene3D" id="3.30.420.10">
    <property type="entry name" value="Ribonuclease H-like superfamily/Ribonuclease H"/>
    <property type="match status" value="1"/>
</dbReference>
<dbReference type="InterPro" id="IPR036397">
    <property type="entry name" value="RNaseH_sf"/>
</dbReference>
<dbReference type="CDD" id="cd01650">
    <property type="entry name" value="RT_nLTR_like"/>
    <property type="match status" value="1"/>
</dbReference>
<dbReference type="Pfam" id="PF13966">
    <property type="entry name" value="zf-RVT"/>
    <property type="match status" value="1"/>
</dbReference>
<dbReference type="InterPro" id="IPR043502">
    <property type="entry name" value="DNA/RNA_pol_sf"/>
</dbReference>
<dbReference type="InterPro" id="IPR026960">
    <property type="entry name" value="RVT-Znf"/>
</dbReference>
<sequence>MGAKSTADYRPIALCNVYYKTISKLLSRRLQPMLQSLISEMQSAFVPKRAISDNVLITHEVLHYLKNSKAKKHFSMAVKTDMSKAYDRLEWVFIEMVLTTMGFHPTFTGLIMQCITTINYTFIINGATRGYVKPGRGIRQGDPLSPYLFILCSEVLTGMCMRAQASGLMSGVSIATHNPSLNHLLFADVTMFFCKPNKKNAEALKSLLSDYEAVSGQLINKQKSSIFYSKGTPQERRSAMKTTLGIDKEGGVGKYLGLPEHFGRRKKDLFASVVGRIQQKAASWSSKFLSNAGKMIMVKSVLAPISSHTMSCFKLPQSICANIQSTLTRFWWDAEPAKIGWRILKNSSCLLARCLLGKYCHNTPFLECKASYSSSHGWRGVLIGKDLLSKQLGWMVGTGEDINVWQDPWLSHSKQLRPVGPVPEHLQDLKVSNLLHQDELVWLKNDTGEYSTRSGYLTLIEEKTDLNPQDQTASIEWLPSVWKIKTAEKIKVFIWKSLQNALPVGEQFAIRNIPVSPLCARCNDVESVNHLLFTCPYAAEVWSLAPLASNFNPLVSLNFQEGWERTRKIHSLPPMGIEAGTLAASIIWSLWRSRNQLIFEKRSFSPAETIQKAITDAREWISAQPPPIQKQPIPLIRLEPSPRNPDMCSIFTDAAWNASSGIAGLGWIIDDMVSSSQHSVLETSVSSPLMAETLAVRSAMIFVLSRVLDSIALFSDSQTLINTIARKKMNLETFGVLNDIYSLSTAFKAISFSFVPRLENVNADLAAKQVLWTFGPF</sequence>
<feature type="domain" description="Reverse transcriptase" evidence="1">
    <location>
        <begin position="1"/>
        <end position="244"/>
    </location>
</feature>
<protein>
    <submittedName>
        <fullName evidence="3">Uncharacterized protein LOC108838826</fullName>
    </submittedName>
</protein>
<gene>
    <name evidence="3" type="primary">LOC108838826</name>
</gene>
<dbReference type="PROSITE" id="PS50878">
    <property type="entry name" value="RT_POL"/>
    <property type="match status" value="1"/>
</dbReference>
<dbReference type="InterPro" id="IPR012337">
    <property type="entry name" value="RNaseH-like_sf"/>
</dbReference>
<dbReference type="Pfam" id="PF13456">
    <property type="entry name" value="RVT_3"/>
    <property type="match status" value="1"/>
</dbReference>
<dbReference type="Proteomes" id="UP000504610">
    <property type="component" value="Chromosome 2"/>
</dbReference>
<dbReference type="CDD" id="cd06222">
    <property type="entry name" value="RNase_H_like"/>
    <property type="match status" value="1"/>
</dbReference>
<organism evidence="2 3">
    <name type="scientific">Raphanus sativus</name>
    <name type="common">Radish</name>
    <name type="synonym">Raphanus raphanistrum var. sativus</name>
    <dbReference type="NCBI Taxonomy" id="3726"/>
    <lineage>
        <taxon>Eukaryota</taxon>
        <taxon>Viridiplantae</taxon>
        <taxon>Streptophyta</taxon>
        <taxon>Embryophyta</taxon>
        <taxon>Tracheophyta</taxon>
        <taxon>Spermatophyta</taxon>
        <taxon>Magnoliopsida</taxon>
        <taxon>eudicotyledons</taxon>
        <taxon>Gunneridae</taxon>
        <taxon>Pentapetalae</taxon>
        <taxon>rosids</taxon>
        <taxon>malvids</taxon>
        <taxon>Brassicales</taxon>
        <taxon>Brassicaceae</taxon>
        <taxon>Brassiceae</taxon>
        <taxon>Raphanus</taxon>
    </lineage>
</organism>
<name>A0A9W3D8R7_RAPSA</name>
<dbReference type="Pfam" id="PF00078">
    <property type="entry name" value="RVT_1"/>
    <property type="match status" value="1"/>
</dbReference>
<dbReference type="SUPFAM" id="SSF53098">
    <property type="entry name" value="Ribonuclease H-like"/>
    <property type="match status" value="1"/>
</dbReference>
<dbReference type="PANTHER" id="PTHR33116:SF86">
    <property type="entry name" value="REVERSE TRANSCRIPTASE DOMAIN-CONTAINING PROTEIN"/>
    <property type="match status" value="1"/>
</dbReference>
<evidence type="ECO:0000313" key="2">
    <source>
        <dbReference type="Proteomes" id="UP000504610"/>
    </source>
</evidence>
<dbReference type="SUPFAM" id="SSF56672">
    <property type="entry name" value="DNA/RNA polymerases"/>
    <property type="match status" value="1"/>
</dbReference>
<dbReference type="AlphaFoldDB" id="A0A9W3D8R7"/>